<protein>
    <submittedName>
        <fullName evidence="2">Uncharacterized protein</fullName>
    </submittedName>
</protein>
<name>A0AAP0P036_9MAGN</name>
<dbReference type="SUPFAM" id="SSF52540">
    <property type="entry name" value="P-loop containing nucleoside triphosphate hydrolases"/>
    <property type="match status" value="1"/>
</dbReference>
<dbReference type="EMBL" id="JBBNAG010000006">
    <property type="protein sequence ID" value="KAK9126277.1"/>
    <property type="molecule type" value="Genomic_DNA"/>
</dbReference>
<dbReference type="Proteomes" id="UP001419268">
    <property type="component" value="Unassembled WGS sequence"/>
</dbReference>
<organism evidence="2 3">
    <name type="scientific">Stephania cephalantha</name>
    <dbReference type="NCBI Taxonomy" id="152367"/>
    <lineage>
        <taxon>Eukaryota</taxon>
        <taxon>Viridiplantae</taxon>
        <taxon>Streptophyta</taxon>
        <taxon>Embryophyta</taxon>
        <taxon>Tracheophyta</taxon>
        <taxon>Spermatophyta</taxon>
        <taxon>Magnoliopsida</taxon>
        <taxon>Ranunculales</taxon>
        <taxon>Menispermaceae</taxon>
        <taxon>Menispermoideae</taxon>
        <taxon>Cissampelideae</taxon>
        <taxon>Stephania</taxon>
    </lineage>
</organism>
<dbReference type="Gene3D" id="3.40.50.300">
    <property type="entry name" value="P-loop containing nucleotide triphosphate hydrolases"/>
    <property type="match status" value="1"/>
</dbReference>
<dbReference type="InterPro" id="IPR027417">
    <property type="entry name" value="P-loop_NTPase"/>
</dbReference>
<sequence>MEYEASKAAFSYSTTTGTLSHSSTLESTTASWLFLSRLLVPTRSATRPATVPLRHIVAASVPPLRSAHRRSTDPPPVHCCYVPTAASAKLCPPLPPLRSARRRRCRSHQTHRRFRCRRSTSPSSRDPSRRVQSSTSRRVPRRREPESSRRGRRVNPAATSPVLNQSPRLPLLLRDLRLFSTARHAPVRACRSHPPCHPTSAAACLRRERAERSLERERGGEGISEAVVVELVDEKSLAEVKLSEAAKMRTSSYSGGMKRRLIFAIALIGDPKLHPT</sequence>
<keyword evidence="3" id="KW-1185">Reference proteome</keyword>
<accession>A0AAP0P036</accession>
<feature type="compositionally biased region" description="Basic residues" evidence="1">
    <location>
        <begin position="99"/>
        <end position="118"/>
    </location>
</feature>
<feature type="compositionally biased region" description="Low complexity" evidence="1">
    <location>
        <begin position="119"/>
        <end position="137"/>
    </location>
</feature>
<dbReference type="AlphaFoldDB" id="A0AAP0P036"/>
<gene>
    <name evidence="2" type="ORF">Scep_015123</name>
</gene>
<evidence type="ECO:0000256" key="1">
    <source>
        <dbReference type="SAM" id="MobiDB-lite"/>
    </source>
</evidence>
<evidence type="ECO:0000313" key="2">
    <source>
        <dbReference type="EMBL" id="KAK9126277.1"/>
    </source>
</evidence>
<feature type="compositionally biased region" description="Polar residues" evidence="1">
    <location>
        <begin position="157"/>
        <end position="166"/>
    </location>
</feature>
<feature type="region of interest" description="Disordered" evidence="1">
    <location>
        <begin position="91"/>
        <end position="166"/>
    </location>
</feature>
<evidence type="ECO:0000313" key="3">
    <source>
        <dbReference type="Proteomes" id="UP001419268"/>
    </source>
</evidence>
<comment type="caution">
    <text evidence="2">The sequence shown here is derived from an EMBL/GenBank/DDBJ whole genome shotgun (WGS) entry which is preliminary data.</text>
</comment>
<proteinExistence type="predicted"/>
<reference evidence="2 3" key="1">
    <citation type="submission" date="2024-01" db="EMBL/GenBank/DDBJ databases">
        <title>Genome assemblies of Stephania.</title>
        <authorList>
            <person name="Yang L."/>
        </authorList>
    </citation>
    <scope>NUCLEOTIDE SEQUENCE [LARGE SCALE GENOMIC DNA]</scope>
    <source>
        <strain evidence="2">JXDWG</strain>
        <tissue evidence="2">Leaf</tissue>
    </source>
</reference>